<dbReference type="GO" id="GO:0006271">
    <property type="term" value="P:DNA strand elongation involved in DNA replication"/>
    <property type="evidence" value="ECO:0007669"/>
    <property type="project" value="TreeGrafter"/>
</dbReference>
<keyword evidence="4 10" id="KW-0963">Cytoplasm</keyword>
<dbReference type="STRING" id="301148.B4135_1815"/>
<comment type="function">
    <text evidence="10">Confers DNA tethering and processivity to DNA polymerases and other proteins. Acts as a clamp, forming a ring around DNA (a reaction catalyzed by the clamp-loading complex) which diffuses in an ATP-independent manner freely and bidirectionally along dsDNA. Initially characterized for its ability to contact the catalytic subunit of DNA polymerase III (Pol III), a complex, multichain enzyme responsible for most of the replicative synthesis in bacteria; Pol III exhibits 3'-5' exonuclease proofreading activity. The beta chain is required for initiation of replication as well as for processivity of DNA replication.</text>
</comment>
<dbReference type="Pfam" id="PF02768">
    <property type="entry name" value="DNA_pol3_beta_3"/>
    <property type="match status" value="1"/>
</dbReference>
<dbReference type="EMBL" id="LQYT01000033">
    <property type="protein sequence ID" value="KYD20583.1"/>
    <property type="molecule type" value="Genomic_DNA"/>
</dbReference>
<feature type="domain" description="DNA polymerase III beta sliding clamp N-terminal" evidence="11">
    <location>
        <begin position="1"/>
        <end position="122"/>
    </location>
</feature>
<sequence length="377" mass="42160">MKFKIASGILSDGLKKVEKVVNWKHNIPILQGVYMECTPDEITLIGSDSDESLRYHIPVDGENVDVVTPGKILLPKQAVELIKKLKGEIVLEREEHILVIKYGKKSQFSFVTSNVEEYPKLPEINFDGPSLILKGTEFSNVIRKTAFAAAENDIRPILMGLNIIANSNELIAVATNSHRLGRVILKKGTDKEKQVVIPAKVLEKHLKIFDLEKDVNVYFGSKNQVVFKNGSLVLYVRMLEGNYPSTERLIPTEFLTEITLNRLELLETLDRIGGLSDDGKTGVVKLQIRSGVAELSTNHSQIGKGIEILELQEISGDNEFSVSFASKYMMDALKSIDDDYICFKYTGNLRPFLVTPSSGSPEIEETQLILPVRERDV</sequence>
<dbReference type="InterPro" id="IPR022635">
    <property type="entry name" value="DNA_polIII_beta_C"/>
</dbReference>
<comment type="subunit">
    <text evidence="10">Forms a ring-shaped head-to-tail homodimer around DNA.</text>
</comment>
<accession>A0A150M7P8</accession>
<evidence type="ECO:0000259" key="12">
    <source>
        <dbReference type="Pfam" id="PF02767"/>
    </source>
</evidence>
<dbReference type="Pfam" id="PF00712">
    <property type="entry name" value="DNA_pol3_beta"/>
    <property type="match status" value="1"/>
</dbReference>
<reference evidence="14 15" key="1">
    <citation type="submission" date="2016-01" db="EMBL/GenBank/DDBJ databases">
        <title>Draft Genome Sequences of Seven Thermophilic Sporeformers Isolated from Foods.</title>
        <authorList>
            <person name="Berendsen E.M."/>
            <person name="Wells-Bennik M.H."/>
            <person name="Krawcyk A.O."/>
            <person name="De Jong A."/>
            <person name="Holsappel S."/>
            <person name="Eijlander R.T."/>
            <person name="Kuipers O.P."/>
        </authorList>
    </citation>
    <scope>NUCLEOTIDE SEQUENCE [LARGE SCALE GENOMIC DNA]</scope>
    <source>
        <strain evidence="14 15">B4135</strain>
    </source>
</reference>
<organism evidence="14 15">
    <name type="scientific">Caldibacillus debilis</name>
    <dbReference type="NCBI Taxonomy" id="301148"/>
    <lineage>
        <taxon>Bacteria</taxon>
        <taxon>Bacillati</taxon>
        <taxon>Bacillota</taxon>
        <taxon>Bacilli</taxon>
        <taxon>Bacillales</taxon>
        <taxon>Bacillaceae</taxon>
        <taxon>Caldibacillus</taxon>
    </lineage>
</organism>
<evidence type="ECO:0000259" key="11">
    <source>
        <dbReference type="Pfam" id="PF00712"/>
    </source>
</evidence>
<dbReference type="PANTHER" id="PTHR30478:SF0">
    <property type="entry name" value="BETA SLIDING CLAMP"/>
    <property type="match status" value="1"/>
</dbReference>
<evidence type="ECO:0000256" key="7">
    <source>
        <dbReference type="ARBA" id="ARBA00022705"/>
    </source>
</evidence>
<feature type="domain" description="DNA polymerase III beta sliding clamp central" evidence="12">
    <location>
        <begin position="133"/>
        <end position="244"/>
    </location>
</feature>
<proteinExistence type="inferred from homology"/>
<feature type="domain" description="DNA polymerase III beta sliding clamp C-terminal" evidence="13">
    <location>
        <begin position="248"/>
        <end position="371"/>
    </location>
</feature>
<dbReference type="GO" id="GO:0003887">
    <property type="term" value="F:DNA-directed DNA polymerase activity"/>
    <property type="evidence" value="ECO:0007669"/>
    <property type="project" value="UniProtKB-UniRule"/>
</dbReference>
<dbReference type="Gene3D" id="3.70.10.10">
    <property type="match status" value="1"/>
</dbReference>
<comment type="subcellular location">
    <subcellularLocation>
        <location evidence="1 10">Cytoplasm</location>
    </subcellularLocation>
</comment>
<dbReference type="SMART" id="SM00480">
    <property type="entry name" value="POL3Bc"/>
    <property type="match status" value="1"/>
</dbReference>
<dbReference type="GO" id="GO:0005737">
    <property type="term" value="C:cytoplasm"/>
    <property type="evidence" value="ECO:0007669"/>
    <property type="project" value="UniProtKB-SubCell"/>
</dbReference>
<keyword evidence="6 10" id="KW-0548">Nucleotidyltransferase</keyword>
<dbReference type="InterPro" id="IPR001001">
    <property type="entry name" value="DNA_polIII_beta"/>
</dbReference>
<evidence type="ECO:0000256" key="6">
    <source>
        <dbReference type="ARBA" id="ARBA00022695"/>
    </source>
</evidence>
<keyword evidence="8 10" id="KW-0239">DNA-directed DNA polymerase</keyword>
<dbReference type="RefSeq" id="WP_160331532.1">
    <property type="nucleotide sequence ID" value="NZ_LQYT01000033.1"/>
</dbReference>
<evidence type="ECO:0000313" key="14">
    <source>
        <dbReference type="EMBL" id="KYD20583.1"/>
    </source>
</evidence>
<keyword evidence="5 10" id="KW-0808">Transferase</keyword>
<evidence type="ECO:0000259" key="13">
    <source>
        <dbReference type="Pfam" id="PF02768"/>
    </source>
</evidence>
<keyword evidence="9" id="KW-0238">DNA-binding</keyword>
<dbReference type="PIRSF" id="PIRSF000804">
    <property type="entry name" value="DNA_pol_III_b"/>
    <property type="match status" value="1"/>
</dbReference>
<dbReference type="OrthoDB" id="8421503at2"/>
<comment type="similarity">
    <text evidence="2 10">Belongs to the beta sliding clamp family.</text>
</comment>
<evidence type="ECO:0000313" key="15">
    <source>
        <dbReference type="Proteomes" id="UP000075683"/>
    </source>
</evidence>
<dbReference type="SUPFAM" id="SSF55979">
    <property type="entry name" value="DNA clamp"/>
    <property type="match status" value="3"/>
</dbReference>
<evidence type="ECO:0000256" key="1">
    <source>
        <dbReference type="ARBA" id="ARBA00004496"/>
    </source>
</evidence>
<dbReference type="Gene3D" id="3.10.150.10">
    <property type="entry name" value="DNA Polymerase III, subunit A, domain 2"/>
    <property type="match status" value="1"/>
</dbReference>
<evidence type="ECO:0000256" key="2">
    <source>
        <dbReference type="ARBA" id="ARBA00010752"/>
    </source>
</evidence>
<dbReference type="InterPro" id="IPR022637">
    <property type="entry name" value="DNA_polIII_beta_cen"/>
</dbReference>
<keyword evidence="7 10" id="KW-0235">DNA replication</keyword>
<dbReference type="Pfam" id="PF02767">
    <property type="entry name" value="DNA_pol3_beta_2"/>
    <property type="match status" value="1"/>
</dbReference>
<gene>
    <name evidence="14" type="ORF">B4135_1815</name>
</gene>
<dbReference type="InterPro" id="IPR022634">
    <property type="entry name" value="DNA_polIII_beta_N"/>
</dbReference>
<dbReference type="GO" id="GO:0008408">
    <property type="term" value="F:3'-5' exonuclease activity"/>
    <property type="evidence" value="ECO:0007669"/>
    <property type="project" value="InterPro"/>
</dbReference>
<dbReference type="GO" id="GO:0003677">
    <property type="term" value="F:DNA binding"/>
    <property type="evidence" value="ECO:0007669"/>
    <property type="project" value="UniProtKB-UniRule"/>
</dbReference>
<dbReference type="InterPro" id="IPR046938">
    <property type="entry name" value="DNA_clamp_sf"/>
</dbReference>
<evidence type="ECO:0000256" key="9">
    <source>
        <dbReference type="ARBA" id="ARBA00023125"/>
    </source>
</evidence>
<dbReference type="Proteomes" id="UP000075683">
    <property type="component" value="Unassembled WGS sequence"/>
</dbReference>
<dbReference type="GO" id="GO:0009360">
    <property type="term" value="C:DNA polymerase III complex"/>
    <property type="evidence" value="ECO:0007669"/>
    <property type="project" value="InterPro"/>
</dbReference>
<protein>
    <recommendedName>
        <fullName evidence="3 10">Beta sliding clamp</fullName>
    </recommendedName>
</protein>
<comment type="caution">
    <text evidence="14">The sequence shown here is derived from an EMBL/GenBank/DDBJ whole genome shotgun (WGS) entry which is preliminary data.</text>
</comment>
<evidence type="ECO:0000256" key="8">
    <source>
        <dbReference type="ARBA" id="ARBA00022932"/>
    </source>
</evidence>
<dbReference type="AlphaFoldDB" id="A0A150M7P8"/>
<evidence type="ECO:0000256" key="3">
    <source>
        <dbReference type="ARBA" id="ARBA00021035"/>
    </source>
</evidence>
<evidence type="ECO:0000256" key="5">
    <source>
        <dbReference type="ARBA" id="ARBA00022679"/>
    </source>
</evidence>
<evidence type="ECO:0000256" key="10">
    <source>
        <dbReference type="PIRNR" id="PIRNR000804"/>
    </source>
</evidence>
<dbReference type="NCBIfam" id="TIGR00663">
    <property type="entry name" value="dnan"/>
    <property type="match status" value="1"/>
</dbReference>
<dbReference type="CDD" id="cd00140">
    <property type="entry name" value="beta_clamp"/>
    <property type="match status" value="1"/>
</dbReference>
<evidence type="ECO:0000256" key="4">
    <source>
        <dbReference type="ARBA" id="ARBA00022490"/>
    </source>
</evidence>
<dbReference type="PANTHER" id="PTHR30478">
    <property type="entry name" value="DNA POLYMERASE III SUBUNIT BETA"/>
    <property type="match status" value="1"/>
</dbReference>
<name>A0A150M7P8_9BACI</name>